<keyword evidence="1" id="KW-0802">TPR repeat</keyword>
<feature type="domain" description="Orc1-like AAA ATPase" evidence="2">
    <location>
        <begin position="76"/>
        <end position="200"/>
    </location>
</feature>
<proteinExistence type="predicted"/>
<dbReference type="PATRIC" id="fig|1807.14.peg.101"/>
<dbReference type="EMBL" id="JYNU01000001">
    <property type="protein sequence ID" value="KMO81975.1"/>
    <property type="molecule type" value="Genomic_DNA"/>
</dbReference>
<dbReference type="Gene3D" id="1.25.40.10">
    <property type="entry name" value="Tetratricopeptide repeat domain"/>
    <property type="match status" value="2"/>
</dbReference>
<name>A0A0J6WFF3_9MYCO</name>
<reference evidence="3 4" key="1">
    <citation type="journal article" date="2015" name="Genome Biol. Evol.">
        <title>Characterization of Three Mycobacterium spp. with Potential Use in Bioremediation by Genome Sequencing and Comparative Genomics.</title>
        <authorList>
            <person name="Das S."/>
            <person name="Pettersson B.M."/>
            <person name="Behra P.R."/>
            <person name="Ramesh M."/>
            <person name="Dasgupta S."/>
            <person name="Bhattacharya A."/>
            <person name="Kirsebom L.A."/>
        </authorList>
    </citation>
    <scope>NUCLEOTIDE SEQUENCE [LARGE SCALE GENOMIC DNA]</scope>
    <source>
        <strain evidence="3 4">DSM 44075</strain>
    </source>
</reference>
<evidence type="ECO:0000313" key="3">
    <source>
        <dbReference type="EMBL" id="KMO81975.1"/>
    </source>
</evidence>
<dbReference type="InterPro" id="IPR027417">
    <property type="entry name" value="P-loop_NTPase"/>
</dbReference>
<dbReference type="SUPFAM" id="SSF52540">
    <property type="entry name" value="P-loop containing nucleoside triphosphate hydrolases"/>
    <property type="match status" value="1"/>
</dbReference>
<sequence length="743" mass="80417">MGTEDDGASRNEPGVRIEIRADNNSNAIGSVGHLTMTTPHAVAIGSVGNLNVVVPPTPKATTSVLPLAAMQSSASTLVGRKEQITTLSGYLLDEPTLSGRAAAIVIGAPGVGKTALVRHVAHSAVSQKPFSDALFADLHGYDAATDRVQATEMYGPLLQGLGVPGAQIPDSVSARSRLYHQVLDHRAAAGQAVLIWLDNVSDRAQIDGLLPASPLHRTVVTTRDTFPHDASHLPIALEVLPIADAVDLLRQETHVGGDLRVESDPEASARLAELCDRLPLALQIIASLIVDEPSRPIREFEADLRAEEHRLDALHYDERLSVRAALALSYKRLPERLQRLFRLLSQVPGGDVGFDAARWLIDADAGTIRPQLMALVRAHLAQQHVANRWSMHDLVRIFASEMASHDPEDADRALKNVVHKYGVAVVMAFEWLTAVASETTRQVFTTPAKAAAWFEAERATAISIVSAIADRDGYETFLLEFGVPLGDLLNSQAHWRDDFYEVAAITASVAARVPPQLVAASALSNLGTALRMQRRYAEAQELFEQAVAMYEHLGDLDRASGARSNIGNLFQQQGRLDDAIAIYRKDLRQCPPETHPYPAAGTLSNLGGVLVKARRPGEGVTQLLHALRLQRTLGGLPGLALTLRNLGAAYIALSETTRDTRAARKAVEALTEARQISISMLDAQGHAEATNNLAVALCSLREFDNGIALFDEALAYFDQTGQVDQATRTRWHRDQARHAAGVR</sequence>
<gene>
    <name evidence="3" type="primary">afsR</name>
    <name evidence="3" type="ORF">MOBUDSM44075_00097</name>
</gene>
<accession>A0A0J6WFF3</accession>
<dbReference type="PROSITE" id="PS50005">
    <property type="entry name" value="TPR"/>
    <property type="match status" value="2"/>
</dbReference>
<dbReference type="PRINTS" id="PR00364">
    <property type="entry name" value="DISEASERSIST"/>
</dbReference>
<protein>
    <submittedName>
        <fullName evidence="3">Regulatory protein AfsR</fullName>
    </submittedName>
</protein>
<evidence type="ECO:0000313" key="4">
    <source>
        <dbReference type="Proteomes" id="UP000036313"/>
    </source>
</evidence>
<dbReference type="PANTHER" id="PTHR47691">
    <property type="entry name" value="REGULATOR-RELATED"/>
    <property type="match status" value="1"/>
</dbReference>
<dbReference type="Pfam" id="PF13424">
    <property type="entry name" value="TPR_12"/>
    <property type="match status" value="1"/>
</dbReference>
<dbReference type="Pfam" id="PF13432">
    <property type="entry name" value="TPR_16"/>
    <property type="match status" value="1"/>
</dbReference>
<dbReference type="RefSeq" id="WP_053079249.1">
    <property type="nucleotide sequence ID" value="NZ_JYNU01000001.1"/>
</dbReference>
<dbReference type="PANTHER" id="PTHR47691:SF3">
    <property type="entry name" value="HTH-TYPE TRANSCRIPTIONAL REGULATOR RV0890C-RELATED"/>
    <property type="match status" value="1"/>
</dbReference>
<evidence type="ECO:0000259" key="2">
    <source>
        <dbReference type="Pfam" id="PF13191"/>
    </source>
</evidence>
<dbReference type="Pfam" id="PF13191">
    <property type="entry name" value="AAA_16"/>
    <property type="match status" value="1"/>
</dbReference>
<dbReference type="SMART" id="SM00028">
    <property type="entry name" value="TPR"/>
    <property type="match status" value="4"/>
</dbReference>
<comment type="caution">
    <text evidence="3">The sequence shown here is derived from an EMBL/GenBank/DDBJ whole genome shotgun (WGS) entry which is preliminary data.</text>
</comment>
<dbReference type="Proteomes" id="UP000036313">
    <property type="component" value="Unassembled WGS sequence"/>
</dbReference>
<organism evidence="3 4">
    <name type="scientific">Mycolicibacterium obuense</name>
    <dbReference type="NCBI Taxonomy" id="1807"/>
    <lineage>
        <taxon>Bacteria</taxon>
        <taxon>Bacillati</taxon>
        <taxon>Actinomycetota</taxon>
        <taxon>Actinomycetes</taxon>
        <taxon>Mycobacteriales</taxon>
        <taxon>Mycobacteriaceae</taxon>
        <taxon>Mycolicibacterium</taxon>
    </lineage>
</organism>
<evidence type="ECO:0000256" key="1">
    <source>
        <dbReference type="PROSITE-ProRule" id="PRU00339"/>
    </source>
</evidence>
<feature type="repeat" description="TPR" evidence="1">
    <location>
        <begin position="520"/>
        <end position="553"/>
    </location>
</feature>
<dbReference type="SUPFAM" id="SSF48452">
    <property type="entry name" value="TPR-like"/>
    <property type="match status" value="1"/>
</dbReference>
<dbReference type="InterPro" id="IPR019734">
    <property type="entry name" value="TPR_rpt"/>
</dbReference>
<dbReference type="Gene3D" id="3.40.50.300">
    <property type="entry name" value="P-loop containing nucleotide triphosphate hydrolases"/>
    <property type="match status" value="1"/>
</dbReference>
<dbReference type="InterPro" id="IPR011990">
    <property type="entry name" value="TPR-like_helical_dom_sf"/>
</dbReference>
<dbReference type="InterPro" id="IPR041664">
    <property type="entry name" value="AAA_16"/>
</dbReference>
<dbReference type="AlphaFoldDB" id="A0A0J6WFF3"/>
<feature type="repeat" description="TPR" evidence="1">
    <location>
        <begin position="560"/>
        <end position="593"/>
    </location>
</feature>